<dbReference type="PROSITE" id="PS00455">
    <property type="entry name" value="AMP_BINDING"/>
    <property type="match status" value="1"/>
</dbReference>
<dbReference type="PANTHER" id="PTHR43775">
    <property type="entry name" value="FATTY ACID SYNTHASE"/>
    <property type="match status" value="1"/>
</dbReference>
<dbReference type="SUPFAM" id="SSF52151">
    <property type="entry name" value="FabD/lysophospholipase-like"/>
    <property type="match status" value="1"/>
</dbReference>
<dbReference type="Gene3D" id="3.40.47.10">
    <property type="match status" value="1"/>
</dbReference>
<name>A0ABQ3VC04_9CHLR</name>
<dbReference type="InterPro" id="IPR045851">
    <property type="entry name" value="AMP-bd_C_sf"/>
</dbReference>
<dbReference type="PROSITE" id="PS52004">
    <property type="entry name" value="KS3_2"/>
    <property type="match status" value="1"/>
</dbReference>
<evidence type="ECO:0000259" key="8">
    <source>
        <dbReference type="PROSITE" id="PS50075"/>
    </source>
</evidence>
<dbReference type="InterPro" id="IPR020845">
    <property type="entry name" value="AMP-binding_CS"/>
</dbReference>
<keyword evidence="1" id="KW-0596">Phosphopantetheine</keyword>
<dbReference type="InterPro" id="IPR009081">
    <property type="entry name" value="PP-bd_ACP"/>
</dbReference>
<dbReference type="InterPro" id="IPR049900">
    <property type="entry name" value="PKS_mFAS_DH"/>
</dbReference>
<dbReference type="SUPFAM" id="SSF47336">
    <property type="entry name" value="ACP-like"/>
    <property type="match status" value="1"/>
</dbReference>
<keyword evidence="4" id="KW-0276">Fatty acid metabolism</keyword>
<dbReference type="Pfam" id="PF00550">
    <property type="entry name" value="PP-binding"/>
    <property type="match status" value="1"/>
</dbReference>
<dbReference type="SMART" id="SM00826">
    <property type="entry name" value="PKS_DH"/>
    <property type="match status" value="1"/>
</dbReference>
<dbReference type="Proteomes" id="UP000635565">
    <property type="component" value="Unassembled WGS sequence"/>
</dbReference>
<feature type="transmembrane region" description="Helical" evidence="7">
    <location>
        <begin position="72"/>
        <end position="99"/>
    </location>
</feature>
<evidence type="ECO:0000256" key="4">
    <source>
        <dbReference type="ARBA" id="ARBA00022832"/>
    </source>
</evidence>
<keyword evidence="7" id="KW-1133">Transmembrane helix</keyword>
<feature type="domain" description="PKS/mFAS DH" evidence="10">
    <location>
        <begin position="1618"/>
        <end position="1744"/>
    </location>
</feature>
<dbReference type="Pfam" id="PF23024">
    <property type="entry name" value="AMP-dom_DIP2-like"/>
    <property type="match status" value="1"/>
</dbReference>
<dbReference type="InterPro" id="IPR016036">
    <property type="entry name" value="Malonyl_transacylase_ACP-bd"/>
</dbReference>
<dbReference type="Pfam" id="PF21089">
    <property type="entry name" value="PKS_DH_N"/>
    <property type="match status" value="1"/>
</dbReference>
<dbReference type="SUPFAM" id="SSF56801">
    <property type="entry name" value="Acetyl-CoA synthetase-like"/>
    <property type="match status" value="1"/>
</dbReference>
<evidence type="ECO:0008006" key="13">
    <source>
        <dbReference type="Google" id="ProtNLM"/>
    </source>
</evidence>
<dbReference type="InterPro" id="IPR016035">
    <property type="entry name" value="Acyl_Trfase/lysoPLipase"/>
</dbReference>
<dbReference type="Gene3D" id="3.10.129.10">
    <property type="entry name" value="Hotdog Thioesterase"/>
    <property type="match status" value="1"/>
</dbReference>
<dbReference type="SMART" id="SM01294">
    <property type="entry name" value="PKS_PP_betabranch"/>
    <property type="match status" value="1"/>
</dbReference>
<evidence type="ECO:0000256" key="5">
    <source>
        <dbReference type="ARBA" id="ARBA00023098"/>
    </source>
</evidence>
<evidence type="ECO:0000256" key="1">
    <source>
        <dbReference type="ARBA" id="ARBA00022450"/>
    </source>
</evidence>
<dbReference type="Gene3D" id="3.40.50.12780">
    <property type="entry name" value="N-terminal domain of ligase-like"/>
    <property type="match status" value="1"/>
</dbReference>
<dbReference type="CDD" id="cd00833">
    <property type="entry name" value="PKS"/>
    <property type="match status" value="1"/>
</dbReference>
<keyword evidence="7" id="KW-0812">Transmembrane</keyword>
<organism evidence="11 12">
    <name type="scientific">Dictyobacter formicarum</name>
    <dbReference type="NCBI Taxonomy" id="2778368"/>
    <lineage>
        <taxon>Bacteria</taxon>
        <taxon>Bacillati</taxon>
        <taxon>Chloroflexota</taxon>
        <taxon>Ktedonobacteria</taxon>
        <taxon>Ktedonobacterales</taxon>
        <taxon>Dictyobacteraceae</taxon>
        <taxon>Dictyobacter</taxon>
    </lineage>
</organism>
<keyword evidence="2" id="KW-0597">Phosphoprotein</keyword>
<evidence type="ECO:0000313" key="11">
    <source>
        <dbReference type="EMBL" id="GHO83338.1"/>
    </source>
</evidence>
<dbReference type="InterPro" id="IPR014030">
    <property type="entry name" value="Ketoacyl_synth_N"/>
</dbReference>
<sequence>MKTRILPPSREFSTLVNLLRWRAVQQPEQRIYTFLTDGDKEKDALTFAELDHQARIIGASLQERVPRGSRALLIYPSGLDFIVAFFGCLYSGIIAVPVYPPSAVRSDRTLTKFRAIAQNVDAQVVLTSTTLSSKVSSLIHQTPELQTAPVLVTDTLSDNASQWEMPDVASETLAFLQYTSGSTGVPKGVMVTHGNLLHNLSLVERYCQHPDNAHGVTWLPLYHDLGLIGGVLQPLYAGYESTIMAPTTFLQRPYRWLQAISNTQATISGGPNFAYDLCVRKVTDEQKQTLDLSHWEIVANGAEPVRSDTMERFAEAFAVCGFRRNYFYPCYGLAEATLVVSAGTKGVFPTVRSFQGEALKQNLAQEVTTADLQDGTVDEQSVRTLVSIGKSQDDQTVLIVDPETSTPCPADRVGEIWIAGPSVAQGYWQRPVETAETFQAYLADGQGPFLRTGDLGFSHQDELFITGRLKDLIIIRGSNHYPQDIEKTVESCHAALRLNGGAAFSVEADGEERLVIVHEVERTALSSNLDQVVAAIRQAISLQHEVQVYAITLIKPGSLPKTSSGKVQRRGSKEHYLQGTLDVVHTWQQDAAESSVPPVVSQTTQVAEPQPIKEEQPAEPAIDVAMLRSWLVEHVAEALKVAPGSIDVSTPFAYYGMDSAQAVSLSADLEDLLHRSLAPTLAYDYPTIDALARYLANGEEQVAAEAVETPEQNTFDQDAIAIIGLGCRFPGAQNPDEFWHLLRNGVDGISEVPGERWNSQDYYAEAPATPGKMNTRWGGFLPEVDKFDPTFFGISPREANGMDPQQRLLLEVAWETLEHAGVAPSRLAGSQTGVFVGISSDDYSRLQFRHPDEADAYAGTGNAHSIAANRISYVLDLRGPSMAMDTACSSSLLAVHQACQSLRNHECTLALAGGVNLILTPELTITFSQARMMSSDGRCKTFDDSADGYVRGEGCGLVLLKPLSEAQRDGDTVLAVIRGSAVNQDGRSNGLTAPNGPSQEAVIRQALSNANIQPGLVSYVETHGSSTPLGDPIEVAALKSVLMPQRAAEQTCLLGAVKTNIGHLESAAGIAGLIKTVLCLQKGEIVPNLHFQKLNSHISFEDTTFAIPTQPMPWPAERRIAGVSAFGFGGTNVHMILEAAPAIRAVTNEMERPQHLLTLSAHSDEALRQLAHRYQAFLKEHPATAIADLSYTANTGRVPFASRLAITTTTTERLRGQLATFLQGKPAPTIQQGRKTAARNHKIAFLFTGQGSQYVGMARQLYDTQPTFRAALDRCDQILQNYLEQPLISVLYPSLENPSLDETAYTQPALFALEYALAEMWKSWGIVPEIVMGHSVGEYVAACVAGMLSLEDGLKLISARGRLMQALQQPGSMVAAFVAPERLQPFIEPVQHLVSVAAINGPQSTVLSGDASTLQEIVQQLEAAGIATHPMTVSHAFHSPLIEPMLDEFEQTASEITFKPLQLPVVSNVTGQLLNVGESVDAHYWHTQTRSAVQFARGLDTLAEQDCDVFVEVGPAATLINMGKRCLPETEHTWLPSLQKEHGNWQTLLETMGKLFVLGIDIDWSGFDHDYQRQRIALPTYPFERQRCWFETKDSPSVQQKVPRLATATANSHDSQRHPLLDTHVALVHPVRMHVWESTLDTQQIPYLKDHRIQGLAALSLSTYIEMAQAATREAFGTNNYSLKEIELKKLLLLPEEGSQKVQVVLSADTQDQATFTIYSHAVGAPDQPHDHWTLHATGKIHTH</sequence>
<dbReference type="InterPro" id="IPR020807">
    <property type="entry name" value="PKS_DH"/>
</dbReference>
<dbReference type="InterPro" id="IPR018201">
    <property type="entry name" value="Ketoacyl_synth_AS"/>
</dbReference>
<dbReference type="PANTHER" id="PTHR43775:SF37">
    <property type="entry name" value="SI:DKEY-61P9.11"/>
    <property type="match status" value="1"/>
</dbReference>
<dbReference type="Gene3D" id="1.10.1200.10">
    <property type="entry name" value="ACP-like"/>
    <property type="match status" value="1"/>
</dbReference>
<evidence type="ECO:0000259" key="9">
    <source>
        <dbReference type="PROSITE" id="PS52004"/>
    </source>
</evidence>
<comment type="caution">
    <text evidence="11">The sequence shown here is derived from an EMBL/GenBank/DDBJ whole genome shotgun (WGS) entry which is preliminary data.</text>
</comment>
<dbReference type="Gene3D" id="3.30.300.30">
    <property type="match status" value="1"/>
</dbReference>
<feature type="domain" description="Carrier" evidence="8">
    <location>
        <begin position="622"/>
        <end position="699"/>
    </location>
</feature>
<dbReference type="Gene3D" id="3.40.366.10">
    <property type="entry name" value="Malonyl-Coenzyme A Acyl Carrier Protein, domain 2"/>
    <property type="match status" value="1"/>
</dbReference>
<dbReference type="InterPro" id="IPR040097">
    <property type="entry name" value="FAAL/FAAC"/>
</dbReference>
<dbReference type="Pfam" id="PF00501">
    <property type="entry name" value="AMP-binding"/>
    <property type="match status" value="1"/>
</dbReference>
<dbReference type="CDD" id="cd05931">
    <property type="entry name" value="FAAL"/>
    <property type="match status" value="1"/>
</dbReference>
<evidence type="ECO:0000256" key="6">
    <source>
        <dbReference type="PROSITE-ProRule" id="PRU01363"/>
    </source>
</evidence>
<dbReference type="Pfam" id="PF00109">
    <property type="entry name" value="ketoacyl-synt"/>
    <property type="match status" value="1"/>
</dbReference>
<keyword evidence="7" id="KW-0472">Membrane</keyword>
<evidence type="ECO:0000313" key="12">
    <source>
        <dbReference type="Proteomes" id="UP000635565"/>
    </source>
</evidence>
<dbReference type="InterPro" id="IPR042099">
    <property type="entry name" value="ANL_N_sf"/>
</dbReference>
<dbReference type="Pfam" id="PF00698">
    <property type="entry name" value="Acyl_transf_1"/>
    <property type="match status" value="1"/>
</dbReference>
<dbReference type="RefSeq" id="WP_201361012.1">
    <property type="nucleotide sequence ID" value="NZ_BNJJ01000003.1"/>
</dbReference>
<dbReference type="Gene3D" id="3.30.70.3290">
    <property type="match status" value="1"/>
</dbReference>
<dbReference type="InterPro" id="IPR014043">
    <property type="entry name" value="Acyl_transferase_dom"/>
</dbReference>
<evidence type="ECO:0000256" key="7">
    <source>
        <dbReference type="SAM" id="Phobius"/>
    </source>
</evidence>
<evidence type="ECO:0000256" key="2">
    <source>
        <dbReference type="ARBA" id="ARBA00022553"/>
    </source>
</evidence>
<dbReference type="InterPro" id="IPR016039">
    <property type="entry name" value="Thiolase-like"/>
</dbReference>
<gene>
    <name evidence="11" type="ORF">KSZ_13440</name>
</gene>
<feature type="domain" description="Ketosynthase family 3 (KS3)" evidence="9">
    <location>
        <begin position="717"/>
        <end position="1139"/>
    </location>
</feature>
<dbReference type="SMART" id="SM00827">
    <property type="entry name" value="PKS_AT"/>
    <property type="match status" value="1"/>
</dbReference>
<dbReference type="SMART" id="SM00825">
    <property type="entry name" value="PKS_KS"/>
    <property type="match status" value="1"/>
</dbReference>
<evidence type="ECO:0000259" key="10">
    <source>
        <dbReference type="PROSITE" id="PS52019"/>
    </source>
</evidence>
<reference evidence="11 12" key="1">
    <citation type="journal article" date="2021" name="Int. J. Syst. Evol. Microbiol.">
        <title>Reticulibacter mediterranei gen. nov., sp. nov., within the new family Reticulibacteraceae fam. nov., and Ktedonospora formicarum gen. nov., sp. nov., Ktedonobacter robiniae sp. nov., Dictyobacter formicarum sp. nov. and Dictyobacter arantiisoli sp. nov., belonging to the class Ktedonobacteria.</title>
        <authorList>
            <person name="Yabe S."/>
            <person name="Zheng Y."/>
            <person name="Wang C.M."/>
            <person name="Sakai Y."/>
            <person name="Abe K."/>
            <person name="Yokota A."/>
            <person name="Donadio S."/>
            <person name="Cavaletti L."/>
            <person name="Monciardini P."/>
        </authorList>
    </citation>
    <scope>NUCLEOTIDE SEQUENCE [LARGE SCALE GENOMIC DNA]</scope>
    <source>
        <strain evidence="11 12">SOSP1-9</strain>
    </source>
</reference>
<dbReference type="SUPFAM" id="SSF53901">
    <property type="entry name" value="Thiolase-like"/>
    <property type="match status" value="1"/>
</dbReference>
<proteinExistence type="predicted"/>
<dbReference type="InterPro" id="IPR049552">
    <property type="entry name" value="PKS_DH_N"/>
</dbReference>
<keyword evidence="3" id="KW-0808">Transferase</keyword>
<dbReference type="PROSITE" id="PS52019">
    <property type="entry name" value="PKS_MFAS_DH"/>
    <property type="match status" value="1"/>
</dbReference>
<keyword evidence="5" id="KW-0443">Lipid metabolism</keyword>
<dbReference type="SUPFAM" id="SSF55048">
    <property type="entry name" value="Probable ACP-binding domain of malonyl-CoA ACP transacylase"/>
    <property type="match status" value="1"/>
</dbReference>
<dbReference type="InterPro" id="IPR020806">
    <property type="entry name" value="PKS_PP-bd"/>
</dbReference>
<dbReference type="SMART" id="SM00823">
    <property type="entry name" value="PKS_PP"/>
    <property type="match status" value="1"/>
</dbReference>
<dbReference type="EMBL" id="BNJJ01000003">
    <property type="protein sequence ID" value="GHO83338.1"/>
    <property type="molecule type" value="Genomic_DNA"/>
</dbReference>
<dbReference type="Pfam" id="PF02801">
    <property type="entry name" value="Ketoacyl-synt_C"/>
    <property type="match status" value="1"/>
</dbReference>
<dbReference type="PROSITE" id="PS00606">
    <property type="entry name" value="KS3_1"/>
    <property type="match status" value="1"/>
</dbReference>
<protein>
    <recommendedName>
        <fullName evidence="13">Polyketide synthase</fullName>
    </recommendedName>
</protein>
<evidence type="ECO:0000256" key="3">
    <source>
        <dbReference type="ARBA" id="ARBA00022679"/>
    </source>
</evidence>
<dbReference type="InterPro" id="IPR025110">
    <property type="entry name" value="AMP-bd_C"/>
</dbReference>
<dbReference type="InterPro" id="IPR014031">
    <property type="entry name" value="Ketoacyl_synth_C"/>
</dbReference>
<dbReference type="InterPro" id="IPR001227">
    <property type="entry name" value="Ac_transferase_dom_sf"/>
</dbReference>
<dbReference type="PROSITE" id="PS50075">
    <property type="entry name" value="CARRIER"/>
    <property type="match status" value="1"/>
</dbReference>
<dbReference type="InterPro" id="IPR050091">
    <property type="entry name" value="PKS_NRPS_Biosynth_Enz"/>
</dbReference>
<keyword evidence="12" id="KW-1185">Reference proteome</keyword>
<dbReference type="InterPro" id="IPR000873">
    <property type="entry name" value="AMP-dep_synth/lig_dom"/>
</dbReference>
<dbReference type="InterPro" id="IPR020841">
    <property type="entry name" value="PKS_Beta-ketoAc_synthase_dom"/>
</dbReference>
<comment type="caution">
    <text evidence="6">Lacks conserved residue(s) required for the propagation of feature annotation.</text>
</comment>
<dbReference type="Pfam" id="PF22621">
    <property type="entry name" value="CurL-like_PKS_C"/>
    <property type="match status" value="1"/>
</dbReference>
<dbReference type="InterPro" id="IPR036736">
    <property type="entry name" value="ACP-like_sf"/>
</dbReference>
<accession>A0ABQ3VC04</accession>